<keyword evidence="1" id="KW-1133">Transmembrane helix</keyword>
<organism evidence="2 3">
    <name type="scientific">Ornithinibacillus bavariensis</name>
    <dbReference type="NCBI Taxonomy" id="545502"/>
    <lineage>
        <taxon>Bacteria</taxon>
        <taxon>Bacillati</taxon>
        <taxon>Bacillota</taxon>
        <taxon>Bacilli</taxon>
        <taxon>Bacillales</taxon>
        <taxon>Bacillaceae</taxon>
        <taxon>Ornithinibacillus</taxon>
    </lineage>
</organism>
<sequence>MLGLYQVIYLIESRVKNLKGKFIVVIMILLVIAVLGFAYFLLQQIIGKTETAKVETIIHTSHIEDALWGNNPS</sequence>
<dbReference type="Proteomes" id="UP000676917">
    <property type="component" value="Unassembled WGS sequence"/>
</dbReference>
<evidence type="ECO:0000256" key="1">
    <source>
        <dbReference type="SAM" id="Phobius"/>
    </source>
</evidence>
<evidence type="ECO:0000313" key="3">
    <source>
        <dbReference type="Proteomes" id="UP000676917"/>
    </source>
</evidence>
<keyword evidence="1" id="KW-0812">Transmembrane</keyword>
<comment type="caution">
    <text evidence="2">The sequence shown here is derived from an EMBL/GenBank/DDBJ whole genome shotgun (WGS) entry which is preliminary data.</text>
</comment>
<dbReference type="EMBL" id="BORP01000001">
    <property type="protein sequence ID" value="GIO25532.1"/>
    <property type="molecule type" value="Genomic_DNA"/>
</dbReference>
<name>A0A919X467_9BACI</name>
<reference evidence="2" key="1">
    <citation type="submission" date="2021-03" db="EMBL/GenBank/DDBJ databases">
        <title>Antimicrobial resistance genes in bacteria isolated from Japanese honey, and their potential for conferring macrolide and lincosamide resistance in the American foulbrood pathogen Paenibacillus larvae.</title>
        <authorList>
            <person name="Okamoto M."/>
            <person name="Kumagai M."/>
            <person name="Kanamori H."/>
            <person name="Takamatsu D."/>
        </authorList>
    </citation>
    <scope>NUCLEOTIDE SEQUENCE</scope>
    <source>
        <strain evidence="2">J43TS3</strain>
    </source>
</reference>
<protein>
    <submittedName>
        <fullName evidence="2">Uncharacterized protein</fullName>
    </submittedName>
</protein>
<accession>A0A919X467</accession>
<gene>
    <name evidence="2" type="ORF">J43TS3_01430</name>
</gene>
<keyword evidence="1" id="KW-0472">Membrane</keyword>
<keyword evidence="3" id="KW-1185">Reference proteome</keyword>
<feature type="transmembrane region" description="Helical" evidence="1">
    <location>
        <begin position="22"/>
        <end position="42"/>
    </location>
</feature>
<proteinExistence type="predicted"/>
<dbReference type="AlphaFoldDB" id="A0A919X467"/>
<evidence type="ECO:0000313" key="2">
    <source>
        <dbReference type="EMBL" id="GIO25532.1"/>
    </source>
</evidence>